<dbReference type="EMBL" id="CP051774">
    <property type="protein sequence ID" value="QJE95807.1"/>
    <property type="molecule type" value="Genomic_DNA"/>
</dbReference>
<keyword evidence="2" id="KW-0732">Signal</keyword>
<keyword evidence="1" id="KW-0175">Coiled coil</keyword>
<dbReference type="KEGG" id="luo:HHL09_08405"/>
<gene>
    <name evidence="3" type="ORF">HHL09_08405</name>
</gene>
<evidence type="ECO:0000256" key="2">
    <source>
        <dbReference type="SAM" id="SignalP"/>
    </source>
</evidence>
<feature type="chain" id="PRO_5032373188" evidence="2">
    <location>
        <begin position="20"/>
        <end position="273"/>
    </location>
</feature>
<reference evidence="3 4" key="1">
    <citation type="submission" date="2020-04" db="EMBL/GenBank/DDBJ databases">
        <title>Luteolibacter sp. G-1-1-1 isolated from soil.</title>
        <authorList>
            <person name="Dahal R.H."/>
        </authorList>
    </citation>
    <scope>NUCLEOTIDE SEQUENCE [LARGE SCALE GENOMIC DNA]</scope>
    <source>
        <strain evidence="3 4">G-1-1-1</strain>
    </source>
</reference>
<evidence type="ECO:0000313" key="4">
    <source>
        <dbReference type="Proteomes" id="UP000501812"/>
    </source>
</evidence>
<proteinExistence type="predicted"/>
<evidence type="ECO:0000313" key="3">
    <source>
        <dbReference type="EMBL" id="QJE95807.1"/>
    </source>
</evidence>
<dbReference type="RefSeq" id="WP_169454120.1">
    <property type="nucleotide sequence ID" value="NZ_CP051774.1"/>
</dbReference>
<evidence type="ECO:0000256" key="1">
    <source>
        <dbReference type="SAM" id="Coils"/>
    </source>
</evidence>
<dbReference type="AlphaFoldDB" id="A0A858RG35"/>
<keyword evidence="4" id="KW-1185">Reference proteome</keyword>
<accession>A0A858RG35</accession>
<sequence length="273" mass="29866">MKAVFYVLALLMTGGAAFFSFSNKGKFEDQKEIKESTIDLNKAKGKEIEDQQAKLDEEKVNLETANREREQVKQNIDSLVAKGRQLTRDLASENSRLEEQKATFAKLKEAQDKVTEMVKGAGAEAGEPITLETLPAAVQKLEEERQAKEKQVAELESNIEAAQKAVEKNQAEIGRLADRDASRDSRIRRNAMQSVVTAVNDDWGFVVIGAGSNTGFTPATKLVISRDGRRIGEVKPSSIEPSQTIAEIDPDTIAPGVRIQPGDTVILAEPATN</sequence>
<protein>
    <submittedName>
        <fullName evidence="3">Uncharacterized protein</fullName>
    </submittedName>
</protein>
<feature type="signal peptide" evidence="2">
    <location>
        <begin position="1"/>
        <end position="19"/>
    </location>
</feature>
<name>A0A858RG35_9BACT</name>
<dbReference type="Proteomes" id="UP000501812">
    <property type="component" value="Chromosome"/>
</dbReference>
<feature type="coiled-coil region" evidence="1">
    <location>
        <begin position="41"/>
        <end position="179"/>
    </location>
</feature>
<organism evidence="3 4">
    <name type="scientific">Luteolibacter luteus</name>
    <dbReference type="NCBI Taxonomy" id="2728835"/>
    <lineage>
        <taxon>Bacteria</taxon>
        <taxon>Pseudomonadati</taxon>
        <taxon>Verrucomicrobiota</taxon>
        <taxon>Verrucomicrobiia</taxon>
        <taxon>Verrucomicrobiales</taxon>
        <taxon>Verrucomicrobiaceae</taxon>
        <taxon>Luteolibacter</taxon>
    </lineage>
</organism>